<organism evidence="1 2">
    <name type="scientific">Cohnella rhizosphaerae</name>
    <dbReference type="NCBI Taxonomy" id="1457232"/>
    <lineage>
        <taxon>Bacteria</taxon>
        <taxon>Bacillati</taxon>
        <taxon>Bacillota</taxon>
        <taxon>Bacilli</taxon>
        <taxon>Bacillales</taxon>
        <taxon>Paenibacillaceae</taxon>
        <taxon>Cohnella</taxon>
    </lineage>
</organism>
<proteinExistence type="predicted"/>
<dbReference type="SUPFAM" id="SSF49265">
    <property type="entry name" value="Fibronectin type III"/>
    <property type="match status" value="1"/>
</dbReference>
<evidence type="ECO:0000313" key="2">
    <source>
        <dbReference type="Proteomes" id="UP001153404"/>
    </source>
</evidence>
<gene>
    <name evidence="1" type="ORF">OMP40_06525</name>
</gene>
<dbReference type="Proteomes" id="UP001153404">
    <property type="component" value="Unassembled WGS sequence"/>
</dbReference>
<dbReference type="CDD" id="cd00063">
    <property type="entry name" value="FN3"/>
    <property type="match status" value="1"/>
</dbReference>
<evidence type="ECO:0000313" key="1">
    <source>
        <dbReference type="EMBL" id="MDG0809069.1"/>
    </source>
</evidence>
<keyword evidence="2" id="KW-1185">Reference proteome</keyword>
<dbReference type="InterPro" id="IPR036116">
    <property type="entry name" value="FN3_sf"/>
</dbReference>
<dbReference type="RefSeq" id="WP_277530135.1">
    <property type="nucleotide sequence ID" value="NZ_JAPDIA010000003.1"/>
</dbReference>
<comment type="caution">
    <text evidence="1">The sequence shown here is derived from an EMBL/GenBank/DDBJ whole genome shotgun (WGS) entry which is preliminary data.</text>
</comment>
<dbReference type="InterPro" id="IPR003961">
    <property type="entry name" value="FN3_dom"/>
</dbReference>
<reference evidence="1" key="1">
    <citation type="submission" date="2022-10" db="EMBL/GenBank/DDBJ databases">
        <title>Comparative genomic analysis of Cohnella hashimotonis sp. nov., isolated from the International Space Station.</title>
        <authorList>
            <person name="Simpson A."/>
            <person name="Venkateswaran K."/>
        </authorList>
    </citation>
    <scope>NUCLEOTIDE SEQUENCE</scope>
    <source>
        <strain evidence="1">DSM 28161</strain>
    </source>
</reference>
<protein>
    <recommendedName>
        <fullName evidence="3">Ig-like domain-containing protein</fullName>
    </recommendedName>
</protein>
<sequence>MTPVTSLQAVRSYWLKLSGLKDPQPLVFKEPKLTGVQAVPDGSGEYQYKLTYAAASTTPDVARRLQYIVYWSEEGDDGWIDFSPLKTGATSMTISGDLPAAELTLTVYAFDPKTKQYVYARPVKYDFSNAARPLKAA</sequence>
<dbReference type="EMBL" id="JAPDIA010000003">
    <property type="protein sequence ID" value="MDG0809069.1"/>
    <property type="molecule type" value="Genomic_DNA"/>
</dbReference>
<dbReference type="AlphaFoldDB" id="A0A9X4QS94"/>
<name>A0A9X4QS94_9BACL</name>
<evidence type="ECO:0008006" key="3">
    <source>
        <dbReference type="Google" id="ProtNLM"/>
    </source>
</evidence>
<accession>A0A9X4QS94</accession>